<reference evidence="1" key="1">
    <citation type="submission" date="2022-08" db="EMBL/GenBank/DDBJ databases">
        <title>Complete genome sequence of 14 non-tuberculosis mycobacteria type-strains.</title>
        <authorList>
            <person name="Igarashi Y."/>
            <person name="Osugi A."/>
            <person name="Mitarai S."/>
        </authorList>
    </citation>
    <scope>NUCLEOTIDE SEQUENCE</scope>
    <source>
        <strain evidence="1">DSM 45575</strain>
    </source>
</reference>
<evidence type="ECO:0000313" key="1">
    <source>
        <dbReference type="EMBL" id="ULN53604.1"/>
    </source>
</evidence>
<dbReference type="EMBL" id="CP092365">
    <property type="protein sequence ID" value="ULN53604.1"/>
    <property type="molecule type" value="Genomic_DNA"/>
</dbReference>
<gene>
    <name evidence="1" type="ORF">MIU77_04535</name>
</gene>
<dbReference type="RefSeq" id="WP_240171854.1">
    <property type="nucleotide sequence ID" value="NZ_CP092365.1"/>
</dbReference>
<name>A0ABY3U853_9MYCO</name>
<protein>
    <recommendedName>
        <fullName evidence="3">PE-PGRS family protein</fullName>
    </recommendedName>
</protein>
<dbReference type="Proteomes" id="UP001055200">
    <property type="component" value="Chromosome"/>
</dbReference>
<evidence type="ECO:0000313" key="2">
    <source>
        <dbReference type="Proteomes" id="UP001055200"/>
    </source>
</evidence>
<accession>A0ABY3U853</accession>
<evidence type="ECO:0008006" key="3">
    <source>
        <dbReference type="Google" id="ProtNLM"/>
    </source>
</evidence>
<keyword evidence="2" id="KW-1185">Reference proteome</keyword>
<sequence length="331" mass="34338">MELSARPAITAGVALATAGMIAATPVLPAAPVVDVPDIQLVGFADTLEDWMISFNEFLYPGLLDVNQGLVDAEVGFEKLISPLFDFDFLGYTDADSILNGVPNRLFNVFNMGLGGVQNSLLGVLGAEFASGVGGENAGAGITNSLLVGLNNTTNHVFDTGAIGGVEGMFGQALQAFANVTGFPTDNLMDGLQNGLVGFNGGLVDFVKDFNGALKAGELGLERLIAPLFEAVSKIYNPDDVIYKSADSILNGVVNRGFNTFNMLLDAGQQGFLGLLGADFQSSEITSTLLTTIDVTGVAFNDGVVGGLEGFLGNGYMMLADLAGLIQALLGF</sequence>
<proteinExistence type="predicted"/>
<organism evidence="1 2">
    <name type="scientific">Mycolicibacillus parakoreensis</name>
    <dbReference type="NCBI Taxonomy" id="1069221"/>
    <lineage>
        <taxon>Bacteria</taxon>
        <taxon>Bacillati</taxon>
        <taxon>Actinomycetota</taxon>
        <taxon>Actinomycetes</taxon>
        <taxon>Mycobacteriales</taxon>
        <taxon>Mycobacteriaceae</taxon>
        <taxon>Mycolicibacillus</taxon>
    </lineage>
</organism>